<protein>
    <submittedName>
        <fullName evidence="2">Ribonuclease H</fullName>
    </submittedName>
</protein>
<reference evidence="2 3" key="1">
    <citation type="submission" date="2023-02" db="EMBL/GenBank/DDBJ databases">
        <title>Oceanobacillus kimchii IFOP_LL358 isolated form Alexandrium catenella lab strain.</title>
        <authorList>
            <person name="Gajardo G."/>
            <person name="Ueki S."/>
            <person name="Maruyama F."/>
        </authorList>
    </citation>
    <scope>NUCLEOTIDE SEQUENCE [LARGE SCALE GENOMIC DNA]</scope>
    <source>
        <strain evidence="2 3">IFOP_LL358</strain>
    </source>
</reference>
<dbReference type="EMBL" id="BSKO01000001">
    <property type="protein sequence ID" value="GLO67118.1"/>
    <property type="molecule type" value="Genomic_DNA"/>
</dbReference>
<keyword evidence="3" id="KW-1185">Reference proteome</keyword>
<dbReference type="PANTHER" id="PTHR47723">
    <property type="entry name" value="OS05G0353850 PROTEIN"/>
    <property type="match status" value="1"/>
</dbReference>
<evidence type="ECO:0000313" key="3">
    <source>
        <dbReference type="Proteomes" id="UP001275436"/>
    </source>
</evidence>
<dbReference type="Proteomes" id="UP001275436">
    <property type="component" value="Unassembled WGS sequence"/>
</dbReference>
<evidence type="ECO:0000313" key="2">
    <source>
        <dbReference type="EMBL" id="GLO67118.1"/>
    </source>
</evidence>
<dbReference type="SUPFAM" id="SSF53098">
    <property type="entry name" value="Ribonuclease H-like"/>
    <property type="match status" value="1"/>
</dbReference>
<dbReference type="InterPro" id="IPR012337">
    <property type="entry name" value="RNaseH-like_sf"/>
</dbReference>
<comment type="caution">
    <text evidence="2">The sequence shown here is derived from an EMBL/GenBank/DDBJ whole genome shotgun (WGS) entry which is preliminary data.</text>
</comment>
<dbReference type="InterPro" id="IPR036397">
    <property type="entry name" value="RNaseH_sf"/>
</dbReference>
<accession>A0ABQ5TJT5</accession>
<dbReference type="InterPro" id="IPR002156">
    <property type="entry name" value="RNaseH_domain"/>
</dbReference>
<dbReference type="InterPro" id="IPR053151">
    <property type="entry name" value="RNase_H-like"/>
</dbReference>
<name>A0ABQ5TJT5_9BACI</name>
<sequence>MIEVYTDGATLGNPGVGGAGIYIKVGKQSYQYSIPLPTMSNHEAEFHAIIHGLEICKKHFPNEILSFRTDSKVAADSIEKGYTKNKMFQSFLRTINQISSEFPFFFIKWIPEKQNYHADKLAKKAIQDHS</sequence>
<dbReference type="Gene3D" id="3.30.420.10">
    <property type="entry name" value="Ribonuclease H-like superfamily/Ribonuclease H"/>
    <property type="match status" value="1"/>
</dbReference>
<proteinExistence type="predicted"/>
<feature type="domain" description="RNase H type-1" evidence="1">
    <location>
        <begin position="1"/>
        <end position="127"/>
    </location>
</feature>
<dbReference type="PROSITE" id="PS50879">
    <property type="entry name" value="RNASE_H_1"/>
    <property type="match status" value="1"/>
</dbReference>
<dbReference type="PANTHER" id="PTHR47723:SF19">
    <property type="entry name" value="POLYNUCLEOTIDYL TRANSFERASE, RIBONUCLEASE H-LIKE SUPERFAMILY PROTEIN"/>
    <property type="match status" value="1"/>
</dbReference>
<dbReference type="Pfam" id="PF13456">
    <property type="entry name" value="RVT_3"/>
    <property type="match status" value="1"/>
</dbReference>
<gene>
    <name evidence="2" type="primary">rnhA</name>
    <name evidence="2" type="ORF">MACH08_29020</name>
</gene>
<evidence type="ECO:0000259" key="1">
    <source>
        <dbReference type="PROSITE" id="PS50879"/>
    </source>
</evidence>
<dbReference type="RefSeq" id="WP_017797643.1">
    <property type="nucleotide sequence ID" value="NZ_BSKO01000001.1"/>
</dbReference>
<dbReference type="CDD" id="cd09279">
    <property type="entry name" value="RNase_HI_like"/>
    <property type="match status" value="1"/>
</dbReference>
<organism evidence="2 3">
    <name type="scientific">Oceanobacillus kimchii</name>
    <dbReference type="NCBI Taxonomy" id="746691"/>
    <lineage>
        <taxon>Bacteria</taxon>
        <taxon>Bacillati</taxon>
        <taxon>Bacillota</taxon>
        <taxon>Bacilli</taxon>
        <taxon>Bacillales</taxon>
        <taxon>Bacillaceae</taxon>
        <taxon>Oceanobacillus</taxon>
    </lineage>
</organism>